<reference evidence="1 2" key="1">
    <citation type="submission" date="2018-11" db="EMBL/GenBank/DDBJ databases">
        <authorList>
            <consortium name="Pathogen Informatics"/>
        </authorList>
    </citation>
    <scope>NUCLEOTIDE SEQUENCE [LARGE SCALE GENOMIC DNA]</scope>
</reference>
<evidence type="ECO:0000313" key="2">
    <source>
        <dbReference type="Proteomes" id="UP000270094"/>
    </source>
</evidence>
<evidence type="ECO:0000313" key="1">
    <source>
        <dbReference type="EMBL" id="VDM76951.1"/>
    </source>
</evidence>
<sequence>MIHGYAMPVYVHTLPRIGRWLNAPGMENDKQLAFEVHIKFDNEVFSARDIIIDLPGMACLVEAVPNAIPLMKGRLPVESADADTYTAVRLNSDDLVSIANAKDEREESCWFTLLNSTYNPVRKKIKENSHSKTIPSDLSFFTFKTAIERQGEFVNVEQDATPCGGN</sequence>
<organism evidence="1 2">
    <name type="scientific">Strongylus vulgaris</name>
    <name type="common">Blood worm</name>
    <dbReference type="NCBI Taxonomy" id="40348"/>
    <lineage>
        <taxon>Eukaryota</taxon>
        <taxon>Metazoa</taxon>
        <taxon>Ecdysozoa</taxon>
        <taxon>Nematoda</taxon>
        <taxon>Chromadorea</taxon>
        <taxon>Rhabditida</taxon>
        <taxon>Rhabditina</taxon>
        <taxon>Rhabditomorpha</taxon>
        <taxon>Strongyloidea</taxon>
        <taxon>Strongylidae</taxon>
        <taxon>Strongylus</taxon>
    </lineage>
</organism>
<accession>A0A3P7IVG7</accession>
<proteinExistence type="predicted"/>
<dbReference type="Proteomes" id="UP000270094">
    <property type="component" value="Unassembled WGS sequence"/>
</dbReference>
<protein>
    <submittedName>
        <fullName evidence="1">Uncharacterized protein</fullName>
    </submittedName>
</protein>
<dbReference type="OrthoDB" id="5857959at2759"/>
<name>A0A3P7IVG7_STRVU</name>
<dbReference type="EMBL" id="UYYB01098072">
    <property type="protein sequence ID" value="VDM76951.1"/>
    <property type="molecule type" value="Genomic_DNA"/>
</dbReference>
<keyword evidence="2" id="KW-1185">Reference proteome</keyword>
<gene>
    <name evidence="1" type="ORF">SVUK_LOCUS11949</name>
</gene>
<dbReference type="AlphaFoldDB" id="A0A3P7IVG7"/>